<sequence>MIYNNKNLIFKKVKTEKLGKAILDLFYEIYFRSKNLFLLLLILS</sequence>
<dbReference type="AlphaFoldDB" id="A0A0M5LG29"/>
<protein>
    <submittedName>
        <fullName evidence="1">Uncharacterized protein</fullName>
    </submittedName>
</protein>
<name>A0A0M5LG29_LEPIR</name>
<proteinExistence type="predicted"/>
<accession>A0A0M5LG29</accession>
<gene>
    <name evidence="1" type="ORF">G436_4099</name>
</gene>
<organism evidence="1">
    <name type="scientific">Leptospira interrogans serovar Hardjo str. Norma</name>
    <dbReference type="NCBI Taxonomy" id="1279460"/>
    <lineage>
        <taxon>Bacteria</taxon>
        <taxon>Pseudomonadati</taxon>
        <taxon>Spirochaetota</taxon>
        <taxon>Spirochaetia</taxon>
        <taxon>Leptospirales</taxon>
        <taxon>Leptospiraceae</taxon>
        <taxon>Leptospira</taxon>
    </lineage>
</organism>
<evidence type="ECO:0000313" key="1">
    <source>
        <dbReference type="EMBL" id="ALE41236.1"/>
    </source>
</evidence>
<evidence type="ECO:0000313" key="2">
    <source>
        <dbReference type="Proteomes" id="UP000056502"/>
    </source>
</evidence>
<dbReference type="Proteomes" id="UP000056502">
    <property type="component" value="Chromosome I"/>
</dbReference>
<dbReference type="EMBL" id="CP012603">
    <property type="protein sequence ID" value="ALE41236.1"/>
    <property type="molecule type" value="Genomic_DNA"/>
</dbReference>
<reference evidence="1 2" key="1">
    <citation type="journal article" date="2015" name="Genome Announc.">
        <title>Whole-Genome Sequence of Leptospira interrogans Serovar Hardjo Subtype Hardjoprajitno Strain Norma, Isolated from Cattle in a Leptospirosis Outbreak in Brazil.</title>
        <authorList>
            <person name="Cosate M.R."/>
            <person name="Soares S.C."/>
            <person name="Mendes T.A."/>
            <person name="Raittz R.T."/>
            <person name="Moreira E.C."/>
            <person name="Leite R."/>
            <person name="Fernandes G.R."/>
            <person name="Haddad J.P."/>
            <person name="Ortega J.M."/>
        </authorList>
    </citation>
    <scope>NUCLEOTIDE SEQUENCE [LARGE SCALE GENOMIC DNA]</scope>
    <source>
        <strain evidence="1 2">Norma</strain>
    </source>
</reference>